<sequence length="36" mass="3926">EVRVVSEPPVLGAALLGLDRTGAEPEAHRRLRARYA</sequence>
<organism evidence="1 2">
    <name type="scientific">Streptomyces parvus</name>
    <dbReference type="NCBI Taxonomy" id="66428"/>
    <lineage>
        <taxon>Bacteria</taxon>
        <taxon>Bacillati</taxon>
        <taxon>Actinomycetota</taxon>
        <taxon>Actinomycetes</taxon>
        <taxon>Kitasatosporales</taxon>
        <taxon>Streptomycetaceae</taxon>
        <taxon>Streptomyces</taxon>
    </lineage>
</organism>
<comment type="caution">
    <text evidence="1">The sequence shown here is derived from an EMBL/GenBank/DDBJ whole genome shotgun (WGS) entry which is preliminary data.</text>
</comment>
<gene>
    <name evidence="1" type="ORF">G3I50_18540</name>
</gene>
<evidence type="ECO:0000313" key="1">
    <source>
        <dbReference type="EMBL" id="NEC20229.1"/>
    </source>
</evidence>
<evidence type="ECO:0000313" key="2">
    <source>
        <dbReference type="Proteomes" id="UP000469670"/>
    </source>
</evidence>
<dbReference type="EMBL" id="JAAGMP010000827">
    <property type="protein sequence ID" value="NEC20229.1"/>
    <property type="molecule type" value="Genomic_DNA"/>
</dbReference>
<feature type="non-terminal residue" evidence="1">
    <location>
        <position position="1"/>
    </location>
</feature>
<protein>
    <submittedName>
        <fullName evidence="1">ATPase</fullName>
    </submittedName>
</protein>
<name>A0A7K3RYJ6_9ACTN</name>
<dbReference type="AlphaFoldDB" id="A0A7K3RYJ6"/>
<dbReference type="Proteomes" id="UP000469670">
    <property type="component" value="Unassembled WGS sequence"/>
</dbReference>
<reference evidence="1 2" key="1">
    <citation type="submission" date="2020-01" db="EMBL/GenBank/DDBJ databases">
        <title>Insect and environment-associated Actinomycetes.</title>
        <authorList>
            <person name="Currrie C."/>
            <person name="Chevrette M."/>
            <person name="Carlson C."/>
            <person name="Stubbendieck R."/>
            <person name="Wendt-Pienkowski E."/>
        </authorList>
    </citation>
    <scope>NUCLEOTIDE SEQUENCE [LARGE SCALE GENOMIC DNA]</scope>
    <source>
        <strain evidence="1 2">SID7590</strain>
    </source>
</reference>
<proteinExistence type="predicted"/>
<accession>A0A7K3RYJ6</accession>